<dbReference type="PANTHER" id="PTHR21099:SF2">
    <property type="entry name" value="SI:CH211-113E8.11"/>
    <property type="match status" value="1"/>
</dbReference>
<dbReference type="Pfam" id="PF18044">
    <property type="entry name" value="zf-CCCH_4"/>
    <property type="match status" value="1"/>
</dbReference>
<dbReference type="SUPFAM" id="SSF90229">
    <property type="entry name" value="CCCH zinc finger"/>
    <property type="match status" value="1"/>
</dbReference>
<dbReference type="PANTHER" id="PTHR21099">
    <property type="entry name" value="RAD201"/>
    <property type="match status" value="1"/>
</dbReference>
<feature type="domain" description="C3H1-type" evidence="6">
    <location>
        <begin position="66"/>
        <end position="93"/>
    </location>
</feature>
<keyword evidence="1 4" id="KW-0479">Metal-binding</keyword>
<dbReference type="InterPro" id="IPR000571">
    <property type="entry name" value="Znf_CCCH"/>
</dbReference>
<name>A0A7R9PNL2_TIMGE</name>
<evidence type="ECO:0000313" key="7">
    <source>
        <dbReference type="EMBL" id="CAD7600832.1"/>
    </source>
</evidence>
<dbReference type="GO" id="GO:0005634">
    <property type="term" value="C:nucleus"/>
    <property type="evidence" value="ECO:0007669"/>
    <property type="project" value="TreeGrafter"/>
</dbReference>
<feature type="compositionally biased region" description="Acidic residues" evidence="5">
    <location>
        <begin position="114"/>
        <end position="125"/>
    </location>
</feature>
<feature type="region of interest" description="Disordered" evidence="5">
    <location>
        <begin position="90"/>
        <end position="170"/>
    </location>
</feature>
<gene>
    <name evidence="7" type="ORF">TGEB3V08_LOCUS7730</name>
</gene>
<dbReference type="EMBL" id="OE842603">
    <property type="protein sequence ID" value="CAD7600832.1"/>
    <property type="molecule type" value="Genomic_DNA"/>
</dbReference>
<accession>A0A7R9PNL2</accession>
<feature type="zinc finger region" description="C3H1-type" evidence="4">
    <location>
        <begin position="66"/>
        <end position="93"/>
    </location>
</feature>
<dbReference type="AlphaFoldDB" id="A0A7R9PNL2"/>
<reference evidence="7" key="1">
    <citation type="submission" date="2020-11" db="EMBL/GenBank/DDBJ databases">
        <authorList>
            <person name="Tran Van P."/>
        </authorList>
    </citation>
    <scope>NUCLEOTIDE SEQUENCE</scope>
</reference>
<proteinExistence type="predicted"/>
<sequence>MNSSKRQEQRAAVSPSVKLPQPELSGVASLKNSVFSNPFIEAEKAKKAILEKHVKMTPTQEHVKSINGKKICWNFRKGRCRFGHTCKFAHDSDLHQRGGEGAEEGDVTSAPPPGDEDGTAPDEATDQSVRKKKKRPGLSQTLVPGKKVMKMYKKQTVKDSVWKTTSKTKR</sequence>
<evidence type="ECO:0000259" key="6">
    <source>
        <dbReference type="PROSITE" id="PS50103"/>
    </source>
</evidence>
<feature type="compositionally biased region" description="Basic and acidic residues" evidence="5">
    <location>
        <begin position="90"/>
        <end position="100"/>
    </location>
</feature>
<evidence type="ECO:0000256" key="5">
    <source>
        <dbReference type="SAM" id="MobiDB-lite"/>
    </source>
</evidence>
<feature type="region of interest" description="Disordered" evidence="5">
    <location>
        <begin position="1"/>
        <end position="24"/>
    </location>
</feature>
<evidence type="ECO:0000256" key="1">
    <source>
        <dbReference type="ARBA" id="ARBA00022723"/>
    </source>
</evidence>
<dbReference type="PROSITE" id="PS50103">
    <property type="entry name" value="ZF_C3H1"/>
    <property type="match status" value="1"/>
</dbReference>
<evidence type="ECO:0000256" key="3">
    <source>
        <dbReference type="ARBA" id="ARBA00022833"/>
    </source>
</evidence>
<organism evidence="7">
    <name type="scientific">Timema genevievae</name>
    <name type="common">Walking stick</name>
    <dbReference type="NCBI Taxonomy" id="629358"/>
    <lineage>
        <taxon>Eukaryota</taxon>
        <taxon>Metazoa</taxon>
        <taxon>Ecdysozoa</taxon>
        <taxon>Arthropoda</taxon>
        <taxon>Hexapoda</taxon>
        <taxon>Insecta</taxon>
        <taxon>Pterygota</taxon>
        <taxon>Neoptera</taxon>
        <taxon>Polyneoptera</taxon>
        <taxon>Phasmatodea</taxon>
        <taxon>Timematodea</taxon>
        <taxon>Timematoidea</taxon>
        <taxon>Timematidae</taxon>
        <taxon>Timema</taxon>
    </lineage>
</organism>
<dbReference type="InterPro" id="IPR036855">
    <property type="entry name" value="Znf_CCCH_sf"/>
</dbReference>
<dbReference type="GO" id="GO:0008270">
    <property type="term" value="F:zinc ion binding"/>
    <property type="evidence" value="ECO:0007669"/>
    <property type="project" value="UniProtKB-KW"/>
</dbReference>
<keyword evidence="2 4" id="KW-0863">Zinc-finger</keyword>
<dbReference type="InterPro" id="IPR041367">
    <property type="entry name" value="Znf-CCCH_4"/>
</dbReference>
<keyword evidence="3 4" id="KW-0862">Zinc</keyword>
<evidence type="ECO:0000256" key="4">
    <source>
        <dbReference type="PROSITE-ProRule" id="PRU00723"/>
    </source>
</evidence>
<dbReference type="Gene3D" id="4.10.1000.10">
    <property type="entry name" value="Zinc finger, CCCH-type"/>
    <property type="match status" value="1"/>
</dbReference>
<protein>
    <recommendedName>
        <fullName evidence="6">C3H1-type domain-containing protein</fullName>
    </recommendedName>
</protein>
<evidence type="ECO:0000256" key="2">
    <source>
        <dbReference type="ARBA" id="ARBA00022771"/>
    </source>
</evidence>